<dbReference type="EMBL" id="CAXAMM010005916">
    <property type="protein sequence ID" value="CAK9009136.1"/>
    <property type="molecule type" value="Genomic_DNA"/>
</dbReference>
<dbReference type="Proteomes" id="UP001642464">
    <property type="component" value="Unassembled WGS sequence"/>
</dbReference>
<evidence type="ECO:0000313" key="2">
    <source>
        <dbReference type="Proteomes" id="UP001642464"/>
    </source>
</evidence>
<evidence type="ECO:0000313" key="1">
    <source>
        <dbReference type="EMBL" id="CAK9009136.1"/>
    </source>
</evidence>
<comment type="caution">
    <text evidence="1">The sequence shown here is derived from an EMBL/GenBank/DDBJ whole genome shotgun (WGS) entry which is preliminary data.</text>
</comment>
<organism evidence="1 2">
    <name type="scientific">Durusdinium trenchii</name>
    <dbReference type="NCBI Taxonomy" id="1381693"/>
    <lineage>
        <taxon>Eukaryota</taxon>
        <taxon>Sar</taxon>
        <taxon>Alveolata</taxon>
        <taxon>Dinophyceae</taxon>
        <taxon>Suessiales</taxon>
        <taxon>Symbiodiniaceae</taxon>
        <taxon>Durusdinium</taxon>
    </lineage>
</organism>
<sequence length="172" mass="18432">GGLLPHVLKRIKVLTGVYSCELQNSQDGAQVLIKGPWEHLPHCAEIVLSAAVGNFQDLDESVPEVYHDVLPKPKLSTKDAQGFDALQLVGHQTGCDLTLVGSQLQVQGVSHAVARGAVKMIERFLASEIEDIHEFLQDLKAPTGGAAIAAQSSSDRVEGLLRCAGLKEFSLE</sequence>
<reference evidence="1 2" key="1">
    <citation type="submission" date="2024-02" db="EMBL/GenBank/DDBJ databases">
        <authorList>
            <person name="Chen Y."/>
            <person name="Shah S."/>
            <person name="Dougan E. K."/>
            <person name="Thang M."/>
            <person name="Chan C."/>
        </authorList>
    </citation>
    <scope>NUCLEOTIDE SEQUENCE [LARGE SCALE GENOMIC DNA]</scope>
</reference>
<proteinExistence type="predicted"/>
<accession>A0ABP0J451</accession>
<protein>
    <submittedName>
        <fullName evidence="1">Uncharacterized protein</fullName>
    </submittedName>
</protein>
<keyword evidence="2" id="KW-1185">Reference proteome</keyword>
<name>A0ABP0J451_9DINO</name>
<gene>
    <name evidence="1" type="ORF">SCF082_LOCUS10187</name>
</gene>
<feature type="non-terminal residue" evidence="1">
    <location>
        <position position="1"/>
    </location>
</feature>
<feature type="non-terminal residue" evidence="1">
    <location>
        <position position="172"/>
    </location>
</feature>